<reference evidence="2 3" key="1">
    <citation type="submission" date="2020-04" db="EMBL/GenBank/DDBJ databases">
        <title>Draft genome of Pyxidicoccus fallax type strain.</title>
        <authorList>
            <person name="Whitworth D.E."/>
        </authorList>
    </citation>
    <scope>NUCLEOTIDE SEQUENCE [LARGE SCALE GENOMIC DNA]</scope>
    <source>
        <strain evidence="2 3">DSM 14698</strain>
    </source>
</reference>
<accession>A0A848LNX5</accession>
<organism evidence="2 3">
    <name type="scientific">Pyxidicoccus fallax</name>
    <dbReference type="NCBI Taxonomy" id="394095"/>
    <lineage>
        <taxon>Bacteria</taxon>
        <taxon>Pseudomonadati</taxon>
        <taxon>Myxococcota</taxon>
        <taxon>Myxococcia</taxon>
        <taxon>Myxococcales</taxon>
        <taxon>Cystobacterineae</taxon>
        <taxon>Myxococcaceae</taxon>
        <taxon>Pyxidicoccus</taxon>
    </lineage>
</organism>
<keyword evidence="3" id="KW-1185">Reference proteome</keyword>
<dbReference type="RefSeq" id="WP_169348630.1">
    <property type="nucleotide sequence ID" value="NZ_JABBJJ010000181.1"/>
</dbReference>
<gene>
    <name evidence="2" type="ORF">HG543_31580</name>
</gene>
<name>A0A848LNX5_9BACT</name>
<dbReference type="EMBL" id="JABBJJ010000181">
    <property type="protein sequence ID" value="NMO19379.1"/>
    <property type="molecule type" value="Genomic_DNA"/>
</dbReference>
<proteinExistence type="predicted"/>
<sequence>MEMNVRRLGNYRNLPYGDPDAPELTDRSHEPRLPDEADIVRYLQSGRCFVACPGVSRDILDPARRIISSGSGYTDGVWFWNEDLPHYVKTYNAPLPDEFLAHVRARLAERS</sequence>
<evidence type="ECO:0000313" key="3">
    <source>
        <dbReference type="Proteomes" id="UP000518300"/>
    </source>
</evidence>
<protein>
    <submittedName>
        <fullName evidence="2">Uncharacterized protein</fullName>
    </submittedName>
</protein>
<dbReference type="Proteomes" id="UP000518300">
    <property type="component" value="Unassembled WGS sequence"/>
</dbReference>
<comment type="caution">
    <text evidence="2">The sequence shown here is derived from an EMBL/GenBank/DDBJ whole genome shotgun (WGS) entry which is preliminary data.</text>
</comment>
<feature type="region of interest" description="Disordered" evidence="1">
    <location>
        <begin position="1"/>
        <end position="31"/>
    </location>
</feature>
<evidence type="ECO:0000256" key="1">
    <source>
        <dbReference type="SAM" id="MobiDB-lite"/>
    </source>
</evidence>
<dbReference type="AlphaFoldDB" id="A0A848LNX5"/>
<evidence type="ECO:0000313" key="2">
    <source>
        <dbReference type="EMBL" id="NMO19379.1"/>
    </source>
</evidence>